<comment type="caution">
    <text evidence="2">The sequence shown here is derived from an EMBL/GenBank/DDBJ whole genome shotgun (WGS) entry which is preliminary data.</text>
</comment>
<dbReference type="Proteomes" id="UP000095605">
    <property type="component" value="Unassembled WGS sequence"/>
</dbReference>
<keyword evidence="1" id="KW-1133">Transmembrane helix</keyword>
<dbReference type="InterPro" id="IPR019727">
    <property type="entry name" value="ATP_synth_F0_fsu_mt_fun"/>
</dbReference>
<name>A0A1E5R2W9_9ASCO</name>
<keyword evidence="1" id="KW-0812">Transmembrane</keyword>
<sequence length="97" mass="11093">MSRLSSLIPPKIGSPNVINSTASSSARRFQWIVKFYETLPKTPRGATGGQWTKWHVRYGMITYIMLFGVCGLTIPTYYSHYQKTAKHLKGDKYVYDV</sequence>
<protein>
    <submittedName>
        <fullName evidence="2">Uncharacterized protein</fullName>
    </submittedName>
</protein>
<dbReference type="EMBL" id="LPNL01000009">
    <property type="protein sequence ID" value="OEJ81230.1"/>
    <property type="molecule type" value="Genomic_DNA"/>
</dbReference>
<dbReference type="AlphaFoldDB" id="A0A1E5R2W9"/>
<dbReference type="OrthoDB" id="3969524at2759"/>
<feature type="transmembrane region" description="Helical" evidence="1">
    <location>
        <begin position="60"/>
        <end position="79"/>
    </location>
</feature>
<evidence type="ECO:0000313" key="2">
    <source>
        <dbReference type="EMBL" id="OEJ81230.1"/>
    </source>
</evidence>
<keyword evidence="3" id="KW-1185">Reference proteome</keyword>
<dbReference type="GO" id="GO:0015986">
    <property type="term" value="P:proton motive force-driven ATP synthesis"/>
    <property type="evidence" value="ECO:0007669"/>
    <property type="project" value="InterPro"/>
</dbReference>
<accession>A0A1E5R2W9</accession>
<keyword evidence="1" id="KW-0472">Membrane</keyword>
<reference evidence="3" key="1">
    <citation type="journal article" date="2016" name="Genome Announc.">
        <title>Genome sequences of three species of Hanseniaspora isolated from spontaneous wine fermentations.</title>
        <authorList>
            <person name="Sternes P.R."/>
            <person name="Lee D."/>
            <person name="Kutyna D.R."/>
            <person name="Borneman A.R."/>
        </authorList>
    </citation>
    <scope>NUCLEOTIDE SEQUENCE [LARGE SCALE GENOMIC DNA]</scope>
    <source>
        <strain evidence="3">AWRI3578</strain>
    </source>
</reference>
<evidence type="ECO:0000313" key="3">
    <source>
        <dbReference type="Proteomes" id="UP000095605"/>
    </source>
</evidence>
<proteinExistence type="predicted"/>
<gene>
    <name evidence="2" type="ORF">AWRI3578_g4097</name>
</gene>
<evidence type="ECO:0000256" key="1">
    <source>
        <dbReference type="SAM" id="Phobius"/>
    </source>
</evidence>
<dbReference type="Pfam" id="PF10791">
    <property type="entry name" value="F1F0-ATPsyn_F"/>
    <property type="match status" value="1"/>
</dbReference>
<organism evidence="2 3">
    <name type="scientific">Hanseniaspora opuntiae</name>
    <dbReference type="NCBI Taxonomy" id="211096"/>
    <lineage>
        <taxon>Eukaryota</taxon>
        <taxon>Fungi</taxon>
        <taxon>Dikarya</taxon>
        <taxon>Ascomycota</taxon>
        <taxon>Saccharomycotina</taxon>
        <taxon>Saccharomycetes</taxon>
        <taxon>Saccharomycodales</taxon>
        <taxon>Saccharomycodaceae</taxon>
        <taxon>Hanseniaspora</taxon>
    </lineage>
</organism>